<sequence length="998" mass="109093">MQALMIAALSAERVQCFDSKEDQSAPTREPDSPPPIKNQRDEPTDVGNHTTSHEEIRVMKPVAPRSRYYRVVVRDGVCFRIHPDISAICPDGSGVPYGDIIEAMKPAPGEMVKEEPSKASGWIRVSPKGYWLPTRMYGTTVLEPVVVTPALPESPPADNTLFDAVEGLSSMNHKRKISTQLPVIEPPVQSYESSGSHAKMETEGAVSRGIEEMGLAQGRSRRARAGGRRAKQPKTAYNFYQLDVRAQVSAELKRNLAASGQGGRALSHERLNQEVMRLIGKRWRSLDPAERNHYQAKAAADARRYHNELRAYDSKGYEEESPQMGGMQESPSLRSERSLSRPSSRARNLEISPRLLPEPVVPGVQMTDLDVDSDRRSRTPGHDRNSSMHHMDEYHRRSPAGRPPRVNPGVEASPRRRPRSSRSYHVPDESLEAMGSRGSRAKRKQAPVSGQAESKRPRGNKRQANSSSFAPIKTSRRIAARAQQKANGVSGGSKSKDSYATSSNASPKPTTTPSHKPGRGRSRSDALLPCPKCNASDRSIRNGWSRMQSHKHGGAKHSGGQSRVQRFRCRRCNLDYRAVAPPGAPPPPDGAPMTFSITLSQMMAGQGGRRGGRKGKSGTKRKPSSSPAIGPSPASSRGPGRPSKASKLAAAKEAAEAKSKADKASAKDELKVERRGRRPKALSLDDLGVNVNTDEEARKDTRDWSCPVCTLVIKGEKLTCEACGMKKPRASRPMTKSPPSISPALTSQKEQWKSITDTPQPEGDGVQPMKQERADVETVDGQEGKPASVGSPLNLGPPAQNTGDVGNKPGTSRSTGRSGVRDKSREQEHEAEQEGNKYLSNKTRAEEESAIKKKQRRRRRGTSAFAAAVKAEAALRGGRSRRRRGEDPNYEPGQAVQVKWCSTWYNVYIEDKIPGRKGFYSAFVQNARMDFHFNKIRLPNGHGKFVEGTVAEREKPVAHVLSPSALPELGFSDSVDMIASSATNNHCAGSLYGEEAPA</sequence>
<dbReference type="GO" id="GO:0003677">
    <property type="term" value="F:DNA binding"/>
    <property type="evidence" value="ECO:0007669"/>
    <property type="project" value="UniProtKB-UniRule"/>
</dbReference>
<organism evidence="10">
    <name type="scientific">Lotharella globosa</name>
    <dbReference type="NCBI Taxonomy" id="91324"/>
    <lineage>
        <taxon>Eukaryota</taxon>
        <taxon>Sar</taxon>
        <taxon>Rhizaria</taxon>
        <taxon>Cercozoa</taxon>
        <taxon>Chlorarachniophyceae</taxon>
        <taxon>Lotharella</taxon>
    </lineage>
</organism>
<evidence type="ECO:0000313" key="9">
    <source>
        <dbReference type="EMBL" id="CAE0655582.1"/>
    </source>
</evidence>
<dbReference type="PROSITE" id="PS50199">
    <property type="entry name" value="ZF_RANBP2_2"/>
    <property type="match status" value="1"/>
</dbReference>
<keyword evidence="1" id="KW-0479">Metal-binding</keyword>
<dbReference type="PROSITE" id="PS50118">
    <property type="entry name" value="HMG_BOX_2"/>
    <property type="match status" value="1"/>
</dbReference>
<feature type="DNA-binding region" description="HMG box" evidence="4">
    <location>
        <begin position="230"/>
        <end position="313"/>
    </location>
</feature>
<feature type="compositionally biased region" description="Polar residues" evidence="6">
    <location>
        <begin position="737"/>
        <end position="759"/>
    </location>
</feature>
<feature type="region of interest" description="Disordered" evidence="6">
    <location>
        <begin position="15"/>
        <end position="54"/>
    </location>
</feature>
<keyword evidence="3" id="KW-0862">Zinc</keyword>
<dbReference type="SMART" id="SM00398">
    <property type="entry name" value="HMG"/>
    <property type="match status" value="1"/>
</dbReference>
<evidence type="ECO:0000256" key="4">
    <source>
        <dbReference type="PROSITE-ProRule" id="PRU00267"/>
    </source>
</evidence>
<evidence type="ECO:0008006" key="11">
    <source>
        <dbReference type="Google" id="ProtNLM"/>
    </source>
</evidence>
<keyword evidence="4" id="KW-0539">Nucleus</keyword>
<feature type="compositionally biased region" description="Basic and acidic residues" evidence="6">
    <location>
        <begin position="653"/>
        <end position="673"/>
    </location>
</feature>
<dbReference type="EMBL" id="HBIV01010102">
    <property type="protein sequence ID" value="CAE0655582.1"/>
    <property type="molecule type" value="Transcribed_RNA"/>
</dbReference>
<feature type="compositionally biased region" description="Basic residues" evidence="6">
    <location>
        <begin position="852"/>
        <end position="861"/>
    </location>
</feature>
<name>A0A6V3K6Q7_9EUKA</name>
<dbReference type="InterPro" id="IPR036910">
    <property type="entry name" value="HMG_box_dom_sf"/>
</dbReference>
<feature type="region of interest" description="Disordered" evidence="6">
    <location>
        <begin position="726"/>
        <end position="892"/>
    </location>
</feature>
<dbReference type="InterPro" id="IPR009071">
    <property type="entry name" value="HMG_box_dom"/>
</dbReference>
<dbReference type="SUPFAM" id="SSF47095">
    <property type="entry name" value="HMG-box"/>
    <property type="match status" value="1"/>
</dbReference>
<keyword evidence="4" id="KW-0238">DNA-binding</keyword>
<feature type="region of interest" description="Disordered" evidence="6">
    <location>
        <begin position="187"/>
        <end position="232"/>
    </location>
</feature>
<evidence type="ECO:0000259" key="8">
    <source>
        <dbReference type="PROSITE" id="PS50199"/>
    </source>
</evidence>
<evidence type="ECO:0000313" key="10">
    <source>
        <dbReference type="EMBL" id="CAE0655585.1"/>
    </source>
</evidence>
<evidence type="ECO:0000256" key="6">
    <source>
        <dbReference type="SAM" id="MobiDB-lite"/>
    </source>
</evidence>
<feature type="compositionally biased region" description="Low complexity" evidence="6">
    <location>
        <begin position="506"/>
        <end position="515"/>
    </location>
</feature>
<feature type="compositionally biased region" description="Low complexity" evidence="6">
    <location>
        <begin position="624"/>
        <end position="652"/>
    </location>
</feature>
<feature type="compositionally biased region" description="Basic residues" evidence="6">
    <location>
        <begin position="219"/>
        <end position="232"/>
    </location>
</feature>
<feature type="domain" description="RanBP2-type" evidence="8">
    <location>
        <begin position="698"/>
        <end position="729"/>
    </location>
</feature>
<dbReference type="GO" id="GO:0008270">
    <property type="term" value="F:zinc ion binding"/>
    <property type="evidence" value="ECO:0007669"/>
    <property type="project" value="UniProtKB-KW"/>
</dbReference>
<keyword evidence="2 5" id="KW-0863">Zinc-finger</keyword>
<proteinExistence type="predicted"/>
<feature type="compositionally biased region" description="Polar residues" evidence="6">
    <location>
        <begin position="799"/>
        <end position="817"/>
    </location>
</feature>
<evidence type="ECO:0000256" key="1">
    <source>
        <dbReference type="ARBA" id="ARBA00022723"/>
    </source>
</evidence>
<feature type="compositionally biased region" description="Basic and acidic residues" evidence="6">
    <location>
        <begin position="372"/>
        <end position="396"/>
    </location>
</feature>
<dbReference type="Pfam" id="PF00505">
    <property type="entry name" value="HMG_box"/>
    <property type="match status" value="1"/>
</dbReference>
<dbReference type="InterPro" id="IPR001876">
    <property type="entry name" value="Znf_RanBP2"/>
</dbReference>
<evidence type="ECO:0000256" key="2">
    <source>
        <dbReference type="ARBA" id="ARBA00022771"/>
    </source>
</evidence>
<dbReference type="Gene3D" id="1.10.30.10">
    <property type="entry name" value="High mobility group box domain"/>
    <property type="match status" value="1"/>
</dbReference>
<feature type="compositionally biased region" description="Basic and acidic residues" evidence="6">
    <location>
        <begin position="819"/>
        <end position="835"/>
    </location>
</feature>
<dbReference type="AlphaFoldDB" id="A0A6V3K6Q7"/>
<accession>A0A6V3K6Q7</accession>
<feature type="compositionally biased region" description="Low complexity" evidence="6">
    <location>
        <begin position="864"/>
        <end position="877"/>
    </location>
</feature>
<dbReference type="EMBL" id="HBIV01010104">
    <property type="protein sequence ID" value="CAE0655585.1"/>
    <property type="molecule type" value="Transcribed_RNA"/>
</dbReference>
<gene>
    <name evidence="9" type="ORF">LGLO00237_LOCUS7605</name>
    <name evidence="10" type="ORF">LGLO00237_LOCUS7607</name>
</gene>
<feature type="region of interest" description="Disordered" evidence="6">
    <location>
        <begin position="315"/>
        <end position="541"/>
    </location>
</feature>
<dbReference type="Gene3D" id="4.10.1060.10">
    <property type="entry name" value="Zinc finger, RanBP2-type"/>
    <property type="match status" value="1"/>
</dbReference>
<evidence type="ECO:0000256" key="5">
    <source>
        <dbReference type="PROSITE-ProRule" id="PRU00322"/>
    </source>
</evidence>
<feature type="compositionally biased region" description="Basic and acidic residues" evidence="6">
    <location>
        <begin position="18"/>
        <end position="31"/>
    </location>
</feature>
<dbReference type="GO" id="GO:0005634">
    <property type="term" value="C:nucleus"/>
    <property type="evidence" value="ECO:0007669"/>
    <property type="project" value="UniProtKB-UniRule"/>
</dbReference>
<evidence type="ECO:0000259" key="7">
    <source>
        <dbReference type="PROSITE" id="PS50118"/>
    </source>
</evidence>
<reference evidence="10" key="1">
    <citation type="submission" date="2021-01" db="EMBL/GenBank/DDBJ databases">
        <authorList>
            <person name="Corre E."/>
            <person name="Pelletier E."/>
            <person name="Niang G."/>
            <person name="Scheremetjew M."/>
            <person name="Finn R."/>
            <person name="Kale V."/>
            <person name="Holt S."/>
            <person name="Cochrane G."/>
            <person name="Meng A."/>
            <person name="Brown T."/>
            <person name="Cohen L."/>
        </authorList>
    </citation>
    <scope>NUCLEOTIDE SEQUENCE</scope>
    <source>
        <strain evidence="10">CCCM811</strain>
    </source>
</reference>
<protein>
    <recommendedName>
        <fullName evidence="11">HMG box domain-containing protein</fullName>
    </recommendedName>
</protein>
<feature type="region of interest" description="Disordered" evidence="6">
    <location>
        <begin position="604"/>
        <end position="677"/>
    </location>
</feature>
<dbReference type="CDD" id="cd00084">
    <property type="entry name" value="HMG-box_SF"/>
    <property type="match status" value="1"/>
</dbReference>
<evidence type="ECO:0000256" key="3">
    <source>
        <dbReference type="ARBA" id="ARBA00022833"/>
    </source>
</evidence>
<feature type="domain" description="HMG box" evidence="7">
    <location>
        <begin position="230"/>
        <end position="313"/>
    </location>
</feature>
<feature type="compositionally biased region" description="Basic residues" evidence="6">
    <location>
        <begin position="610"/>
        <end position="623"/>
    </location>
</feature>